<dbReference type="InterPro" id="IPR043504">
    <property type="entry name" value="Peptidase_S1_PA_chymotrypsin"/>
</dbReference>
<protein>
    <recommendedName>
        <fullName evidence="1">Secretion system C-terminal sorting domain-containing protein</fullName>
    </recommendedName>
</protein>
<evidence type="ECO:0000313" key="3">
    <source>
        <dbReference type="Proteomes" id="UP000059542"/>
    </source>
</evidence>
<dbReference type="KEGG" id="hyg:AUC43_17920"/>
<feature type="domain" description="Secretion system C-terminal sorting" evidence="1">
    <location>
        <begin position="2968"/>
        <end position="3040"/>
    </location>
</feature>
<dbReference type="NCBIfam" id="TIGR04183">
    <property type="entry name" value="Por_Secre_tail"/>
    <property type="match status" value="1"/>
</dbReference>
<reference evidence="2 3" key="1">
    <citation type="submission" date="2015-12" db="EMBL/GenBank/DDBJ databases">
        <authorList>
            <person name="Shamseldin A."/>
            <person name="Moawad H."/>
            <person name="Abd El-Rahim W.M."/>
            <person name="Sadowsky M.J."/>
        </authorList>
    </citation>
    <scope>NUCLEOTIDE SEQUENCE [LARGE SCALE GENOMIC DNA]</scope>
    <source>
        <strain evidence="2 3">DG5B</strain>
    </source>
</reference>
<evidence type="ECO:0000259" key="1">
    <source>
        <dbReference type="Pfam" id="PF18962"/>
    </source>
</evidence>
<dbReference type="Proteomes" id="UP000059542">
    <property type="component" value="Chromosome"/>
</dbReference>
<organism evidence="2 3">
    <name type="scientific">Hymenobacter sedentarius</name>
    <dbReference type="NCBI Taxonomy" id="1411621"/>
    <lineage>
        <taxon>Bacteria</taxon>
        <taxon>Pseudomonadati</taxon>
        <taxon>Bacteroidota</taxon>
        <taxon>Cytophagia</taxon>
        <taxon>Cytophagales</taxon>
        <taxon>Hymenobacteraceae</taxon>
        <taxon>Hymenobacter</taxon>
    </lineage>
</organism>
<dbReference type="Pfam" id="PF18962">
    <property type="entry name" value="Por_Secre_tail"/>
    <property type="match status" value="1"/>
</dbReference>
<dbReference type="InterPro" id="IPR025667">
    <property type="entry name" value="SprB_repeat"/>
</dbReference>
<dbReference type="Gene3D" id="2.40.10.10">
    <property type="entry name" value="Trypsin-like serine proteases"/>
    <property type="match status" value="3"/>
</dbReference>
<dbReference type="Gene3D" id="2.60.40.740">
    <property type="match status" value="5"/>
</dbReference>
<dbReference type="STRING" id="1411621.AUC43_17920"/>
<gene>
    <name evidence="2" type="ORF">AUC43_17920</name>
</gene>
<accession>A0A0U4C911</accession>
<keyword evidence="3" id="KW-1185">Reference proteome</keyword>
<dbReference type="EMBL" id="CP013909">
    <property type="protein sequence ID" value="ALW86792.1"/>
    <property type="molecule type" value="Genomic_DNA"/>
</dbReference>
<sequence>MLAQVNCGFVTYTQGGYGSPAHGSNPGTLVQTRFASAFPSGLVIGCTGAGGHTLTLTTAAAVTAFLPSGSNPGALTQNYINPGHSYSSEFAGQLASLTLSVHFSSTNLGGAVITTGTFAGLTVNQLLVIANNVYGGCSTQYTLSQLNTILTAINEAYDEGHVSTLLSCCTVALGTPSITNVGCTGGSTGSFTIAATGGSGFMYALATVTGGTVGTYGTAQASGTFSNLAAGTYSVRVTAANGCTAVRQLTISQPLVSLGITTAAATNSSCTAAGSITVTATGGTAPYTYQLGSGSFGTSNVFTGLAPGTYTVTVRDASGCSVTRTNVSVLGVPGSNIVLALSNVVNATCTNNGSATLSATGGTAPYTFTLTNGATVLTSSTGAFTGLLPGTYQVLVRDANGCTATCAAIQITGTAAVIALTPTVTPANCFGTATGRVQLVATGGTAPYTFTFDGRPTNTTGLFVDVAAGTYPISVRDANGCTATGTVNVTQPAAIALTLSNVVNATCTTTGSATLGASGGTAPYTFRLTSGSTVFTNTTGVFTGLGAGLYQVLVTDARGCTATCAAIQINTSPPITLLSSTQVNVTCFGAANGSVRLTATGGTAPFTFTLDGLPTNTTGIFTGLAPGTYPISVRDANGCTATGTAVIITQPAAITLTLSNLANATCSASNGTATLTATGGTAPFTYTLTSGATVISNTTGIFSGLAAGTYQVLVTDARGCTATCAAIQINSTPAITSLTSTQLVNVNCFGTATGRVQLVAVGGTAPFTFTLGSRTPNSTGLFVDLAAGTYAASVRDANGCTASAVVVITQPVAALSLATASVVNATCSASNGSITLAATGGTAPYTYALDGLPTNSTGVFAGLPAGVYPASVTDARGCTFVLGNVTILGTPAIISLGSSQQVNVSCFGTATGSVRLTAVGGTAPYTYTLDALPSNTTGIFTGLAAGTYTTSVRDANGCIATGASVVITQPAALTGTFTATGIRCFGGSATLTGAITGGTPPYQVSVNGAQFVPAPVASGSISLPAGSYSVVVRDANLCTVSSQIVITQPAQVVASANTPVINCFGGTTTLTASAVGGTGAYQFSFNGDAFDGPSRVVGAGTYSIVARDANGCLSAAVTRVVAQPAALVVTLSNLVNGTCTTATGSATLSASGGTAPYVYQLSMGSTVVTSTTGIFTGLAAGTYAVLVTDARGCTATCAAIQINSIFANIVLTSTQTNVNCFGTNTGSFTVTATGGAAPYQYSVNGSAFGSSNTFSGLIAGTYNATARDINGCLGTTTVTITQPLTALAIATAVPSNAICTAANGSITVTATGGAGGFQYAINGGAFGSSNVFTGLAAGNYTVSVRDASACVVTSSTVTILGAPSPIVLTSVVTPVRCFGEANGSVQLAASGGAGPYVFTLDGRPSNSTGLFTGLAAGTYPISVTGAFGCVATGSVVISQPAQLVVTLSNLVNGTCTTATGSAQLTATGGTGPYTYTLTAGSTVITNTTGIFSGLAAGTYAVLVTDARGCTATCAAIQINSIFANIVVTTTQQNVTCFGTATGNFVISATGGTAPYQYSVNGTPFAEFNGFRNLLAGFYIVTVRDANGCLGNTSVTITQPLTALAITTVVPTNAICIAANGSITVTATGGTAPYQYSLNGAAFVPGNVFTGLAAGTYTVTVRDANGCIVTQSGVSILGSPSALVLASAVTPVRCFGEANGSVQLAASGGAGPYVFTLDGRPSNSTGLFTGLAAGTYPVSVTGAFGCVATGSVVISQPAQLVVTLSNLVNANCTAATGSAQLTATGGTGPYTYTLTNGATVISNTTGIFSGLVAGTYAVLVTDARGCTATCAAIQILGVPSIIALTPSVLNATCFGTATGRVQLTAVGGTAPYTFTFDGRASNSTGLFTDVAAGTYPILVRDANGCTASGTVVVGQPTQVVLANAVTNVTCFGANNGRVQLSATGGTGAYTFTLDGVSNASGLFIGLAPGTYPIAVRDANGCVATGSVAITQPAQLVVTLSNLVNGTCTTATGSAQLTATGGTGPYTYTLTSGSTVITNTTGIFTGLAAGTYAVLVTDARGCTATCAAIQINSIFANIVLTSTQVNVNCTGLNTGSFAITATGGTAPYSYSVNGGGFGSGNIFSNLVAGTYNVIVRDANGCTATRQIVITQPVIVLGIPTVDVINATCIGANGSITVNAAGGQGGYTYALDNGGFGTSNVFSGLAAGTYTVSVRDAGNCTVTRSNVAILGTPSTIVLASAVVSPVRCFGEANGSVQLTATGTGPFTFTLDGRPSNSTGLFTGLAAGTYPISVTGAFGCTATGSVTIAQPAPIVLTLSNLVNATCTTATGSAQLTATGGTAPFTYQLTNGSLVLTNSTGIFSGLAAGTYQVLVTDARGCTATCAAIEIRSIFANILVTSTQVNVSCFGANTGNFIVSATGGTAPYLVSVNGGAFGSANVFANLTAGTYNVTVRDANGCLGTTAVTILQPLAPVAIVASVSNAICTAANGSITVTATGGVGGYQFSLDGYSFSSSSVFAGLAPGTYTVTARDANGCIARANVTILGTPSPIVLTNAVTNVSCFGSNNGSVQLSATGTGPFVFTLTGRPSNGTGLFTGLAPGTYTASVTGAFGCTATTTVVISQPAVLGVTLSNLVNANCTTATGSAQLTATGGTGPYTYSLTMGSTVLTNNTGIFTGLAPGVYNVLVVDARGCTATCAAIQINSTFASIALTSTQVNVSCFGGNTGSFVITATGGTAPYSYQLGSGAFGSSNTFSNLTAGTYNVTVRDANGCTATRQVVITQPTQLVLSSTATNVTCFGANNGQVQLTATGGTGAYTFTLDGASNATGLFIGLAPGTYAIAVRDANNCTATATSVSITQPASALSVVFSATVNACSGTAGQASVSAVGGTAPYTYQLRVASTGVVVATSPVTSGSYNFTGLAANTYRLFVTDARGCTKECTTQLLITNACSSFSSTGSNGSSTANSADQIVVYPNPFKEKATVEFRVAEGEHYSLAIYDMVGRVVSRVAEGTGEANHTYQVVVGQGLEEGIYMMRLTLGNKVKSVRLHVQK</sequence>
<proteinExistence type="predicted"/>
<dbReference type="InterPro" id="IPR026444">
    <property type="entry name" value="Secre_tail"/>
</dbReference>
<name>A0A0U4C911_9BACT</name>
<evidence type="ECO:0000313" key="2">
    <source>
        <dbReference type="EMBL" id="ALW86792.1"/>
    </source>
</evidence>
<dbReference type="Pfam" id="PF13573">
    <property type="entry name" value="SprB"/>
    <property type="match status" value="31"/>
</dbReference>